<feature type="transmembrane region" description="Helical" evidence="1">
    <location>
        <begin position="43"/>
        <end position="65"/>
    </location>
</feature>
<dbReference type="RefSeq" id="XP_033659264.1">
    <property type="nucleotide sequence ID" value="XM_033810896.1"/>
</dbReference>
<protein>
    <recommendedName>
        <fullName evidence="4">Major facilitator superfamily (MFS) profile domain-containing protein</fullName>
    </recommendedName>
</protein>
<feature type="transmembrane region" description="Helical" evidence="1">
    <location>
        <begin position="131"/>
        <end position="156"/>
    </location>
</feature>
<keyword evidence="1" id="KW-0812">Transmembrane</keyword>
<gene>
    <name evidence="2" type="ORF">M409DRAFT_38276</name>
</gene>
<organism evidence="2 3">
    <name type="scientific">Zasmidium cellare ATCC 36951</name>
    <dbReference type="NCBI Taxonomy" id="1080233"/>
    <lineage>
        <taxon>Eukaryota</taxon>
        <taxon>Fungi</taxon>
        <taxon>Dikarya</taxon>
        <taxon>Ascomycota</taxon>
        <taxon>Pezizomycotina</taxon>
        <taxon>Dothideomycetes</taxon>
        <taxon>Dothideomycetidae</taxon>
        <taxon>Mycosphaerellales</taxon>
        <taxon>Mycosphaerellaceae</taxon>
        <taxon>Zasmidium</taxon>
    </lineage>
</organism>
<keyword evidence="3" id="KW-1185">Reference proteome</keyword>
<feature type="non-terminal residue" evidence="2">
    <location>
        <position position="1"/>
    </location>
</feature>
<reference evidence="2" key="1">
    <citation type="journal article" date="2020" name="Stud. Mycol.">
        <title>101 Dothideomycetes genomes: a test case for predicting lifestyles and emergence of pathogens.</title>
        <authorList>
            <person name="Haridas S."/>
            <person name="Albert R."/>
            <person name="Binder M."/>
            <person name="Bloem J."/>
            <person name="Labutti K."/>
            <person name="Salamov A."/>
            <person name="Andreopoulos B."/>
            <person name="Baker S."/>
            <person name="Barry K."/>
            <person name="Bills G."/>
            <person name="Bluhm B."/>
            <person name="Cannon C."/>
            <person name="Castanera R."/>
            <person name="Culley D."/>
            <person name="Daum C."/>
            <person name="Ezra D."/>
            <person name="Gonzalez J."/>
            <person name="Henrissat B."/>
            <person name="Kuo A."/>
            <person name="Liang C."/>
            <person name="Lipzen A."/>
            <person name="Lutzoni F."/>
            <person name="Magnuson J."/>
            <person name="Mondo S."/>
            <person name="Nolan M."/>
            <person name="Ohm R."/>
            <person name="Pangilinan J."/>
            <person name="Park H.-J."/>
            <person name="Ramirez L."/>
            <person name="Alfaro M."/>
            <person name="Sun H."/>
            <person name="Tritt A."/>
            <person name="Yoshinaga Y."/>
            <person name="Zwiers L.-H."/>
            <person name="Turgeon B."/>
            <person name="Goodwin S."/>
            <person name="Spatafora J."/>
            <person name="Crous P."/>
            <person name="Grigoriev I."/>
        </authorList>
    </citation>
    <scope>NUCLEOTIDE SEQUENCE</scope>
    <source>
        <strain evidence="2">ATCC 36951</strain>
    </source>
</reference>
<proteinExistence type="predicted"/>
<dbReference type="OrthoDB" id="6509908at2759"/>
<dbReference type="SUPFAM" id="SSF103473">
    <property type="entry name" value="MFS general substrate transporter"/>
    <property type="match status" value="1"/>
</dbReference>
<dbReference type="EMBL" id="ML993677">
    <property type="protein sequence ID" value="KAF2158375.1"/>
    <property type="molecule type" value="Genomic_DNA"/>
</dbReference>
<keyword evidence="1" id="KW-0472">Membrane</keyword>
<dbReference type="Proteomes" id="UP000799537">
    <property type="component" value="Unassembled WGS sequence"/>
</dbReference>
<keyword evidence="1" id="KW-1133">Transmembrane helix</keyword>
<accession>A0A6A6BUK2</accession>
<dbReference type="InterPro" id="IPR036259">
    <property type="entry name" value="MFS_trans_sf"/>
</dbReference>
<evidence type="ECO:0000313" key="2">
    <source>
        <dbReference type="EMBL" id="KAF2158375.1"/>
    </source>
</evidence>
<dbReference type="GeneID" id="54564168"/>
<feature type="transmembrane region" description="Helical" evidence="1">
    <location>
        <begin position="71"/>
        <end position="93"/>
    </location>
</feature>
<dbReference type="Gene3D" id="1.20.1250.20">
    <property type="entry name" value="MFS general substrate transporter like domains"/>
    <property type="match status" value="1"/>
</dbReference>
<evidence type="ECO:0000313" key="3">
    <source>
        <dbReference type="Proteomes" id="UP000799537"/>
    </source>
</evidence>
<evidence type="ECO:0008006" key="4">
    <source>
        <dbReference type="Google" id="ProtNLM"/>
    </source>
</evidence>
<name>A0A6A6BUK2_ZASCE</name>
<feature type="transmembrane region" description="Helical" evidence="1">
    <location>
        <begin position="12"/>
        <end position="31"/>
    </location>
</feature>
<evidence type="ECO:0000256" key="1">
    <source>
        <dbReference type="SAM" id="Phobius"/>
    </source>
</evidence>
<sequence>YAQQNKIMSAELASYLLPVLNACSIIGRVAPNIVADRLGGLNVLGPSLLAACIVTYAWIACSSVAGCFVFASLYGLFVGTMLSLPNFVIATLCPDPAIMGARQGLSMTVASSDLLLGPPVAATILQKTGHWLGLQVFAGSMLAIASASVLVARLYVTGWHLIRKA</sequence>
<dbReference type="AlphaFoldDB" id="A0A6A6BUK2"/>